<name>A0A418WCQ4_9PROT</name>
<organism evidence="2 3">
    <name type="scientific">Oleomonas cavernae</name>
    <dbReference type="NCBI Taxonomy" id="2320859"/>
    <lineage>
        <taxon>Bacteria</taxon>
        <taxon>Pseudomonadati</taxon>
        <taxon>Pseudomonadota</taxon>
        <taxon>Alphaproteobacteria</taxon>
        <taxon>Acetobacterales</taxon>
        <taxon>Acetobacteraceae</taxon>
        <taxon>Oleomonas</taxon>
    </lineage>
</organism>
<gene>
    <name evidence="2" type="ORF">D3874_12900</name>
</gene>
<evidence type="ECO:0000313" key="3">
    <source>
        <dbReference type="Proteomes" id="UP000284605"/>
    </source>
</evidence>
<dbReference type="AlphaFoldDB" id="A0A418WCQ4"/>
<protein>
    <recommendedName>
        <fullName evidence="4">Spore coat protein U domain-containing protein</fullName>
    </recommendedName>
</protein>
<dbReference type="EMBL" id="QYUK01000011">
    <property type="protein sequence ID" value="RJF87811.1"/>
    <property type="molecule type" value="Genomic_DNA"/>
</dbReference>
<proteinExistence type="predicted"/>
<evidence type="ECO:0008006" key="4">
    <source>
        <dbReference type="Google" id="ProtNLM"/>
    </source>
</evidence>
<comment type="caution">
    <text evidence="2">The sequence shown here is derived from an EMBL/GenBank/DDBJ whole genome shotgun (WGS) entry which is preliminary data.</text>
</comment>
<keyword evidence="1" id="KW-0732">Signal</keyword>
<sequence length="163" mass="16558">MAGRLLASALAAALLAGPTAGIVLGQSAQIAGLSDVAFGTWPGAGDLERDIRLCVRRTGPGGGTYDLLAGGAAVGQHFAVVNGVVSLPFSLSFNDGSGWREVPGPNSTLTGLRGAERSPAQFNNCLAGQGTPERLRIRFLESDLAQAPAGQYAGTLILTVSPQ</sequence>
<reference evidence="2 3" key="1">
    <citation type="submission" date="2018-09" db="EMBL/GenBank/DDBJ databases">
        <authorList>
            <person name="Zhu H."/>
        </authorList>
    </citation>
    <scope>NUCLEOTIDE SEQUENCE [LARGE SCALE GENOMIC DNA]</scope>
    <source>
        <strain evidence="2 3">K1W22B-8</strain>
    </source>
</reference>
<keyword evidence="3" id="KW-1185">Reference proteome</keyword>
<dbReference type="Proteomes" id="UP000284605">
    <property type="component" value="Unassembled WGS sequence"/>
</dbReference>
<feature type="chain" id="PRO_5018966636" description="Spore coat protein U domain-containing protein" evidence="1">
    <location>
        <begin position="21"/>
        <end position="163"/>
    </location>
</feature>
<dbReference type="RefSeq" id="WP_119778447.1">
    <property type="nucleotide sequence ID" value="NZ_QYUK01000011.1"/>
</dbReference>
<accession>A0A418WCQ4</accession>
<feature type="signal peptide" evidence="1">
    <location>
        <begin position="1"/>
        <end position="20"/>
    </location>
</feature>
<evidence type="ECO:0000256" key="1">
    <source>
        <dbReference type="SAM" id="SignalP"/>
    </source>
</evidence>
<evidence type="ECO:0000313" key="2">
    <source>
        <dbReference type="EMBL" id="RJF87811.1"/>
    </source>
</evidence>